<dbReference type="AlphaFoldDB" id="A0A915ISG0"/>
<name>A0A915ISG0_ROMCU</name>
<organism evidence="1 2">
    <name type="scientific">Romanomermis culicivorax</name>
    <name type="common">Nematode worm</name>
    <dbReference type="NCBI Taxonomy" id="13658"/>
    <lineage>
        <taxon>Eukaryota</taxon>
        <taxon>Metazoa</taxon>
        <taxon>Ecdysozoa</taxon>
        <taxon>Nematoda</taxon>
        <taxon>Enoplea</taxon>
        <taxon>Dorylaimia</taxon>
        <taxon>Mermithida</taxon>
        <taxon>Mermithoidea</taxon>
        <taxon>Mermithidae</taxon>
        <taxon>Romanomermis</taxon>
    </lineage>
</organism>
<proteinExistence type="predicted"/>
<evidence type="ECO:0000313" key="2">
    <source>
        <dbReference type="WBParaSite" id="nRc.2.0.1.t17138-RA"/>
    </source>
</evidence>
<sequence length="192" mass="21931">MILLREKNANIYEDYHSIPASPECALKSRPDSAKNSCRMIINNRPFTFDPIEPGLNSGWKIQQAISYVETPLSFIQCSKSSKLNPIDQSKSFGLDSIKKLFPVCISRAFNSSSHFYDIEKNQHQTVQDKTHFGAEGELPPSPSEYGPALAAFDSEYGRISFYIATKQRTISKKKSYREYSTSRHEQIYNTYH</sequence>
<reference evidence="2" key="1">
    <citation type="submission" date="2022-11" db="UniProtKB">
        <authorList>
            <consortium name="WormBaseParasite"/>
        </authorList>
    </citation>
    <scope>IDENTIFICATION</scope>
</reference>
<keyword evidence="1" id="KW-1185">Reference proteome</keyword>
<evidence type="ECO:0000313" key="1">
    <source>
        <dbReference type="Proteomes" id="UP000887565"/>
    </source>
</evidence>
<protein>
    <submittedName>
        <fullName evidence="2">Uncharacterized protein</fullName>
    </submittedName>
</protein>
<dbReference type="Proteomes" id="UP000887565">
    <property type="component" value="Unplaced"/>
</dbReference>
<accession>A0A915ISG0</accession>
<dbReference type="WBParaSite" id="nRc.2.0.1.t17138-RA">
    <property type="protein sequence ID" value="nRc.2.0.1.t17138-RA"/>
    <property type="gene ID" value="nRc.2.0.1.g17138"/>
</dbReference>